<evidence type="ECO:0000259" key="1">
    <source>
        <dbReference type="PROSITE" id="PS51725"/>
    </source>
</evidence>
<dbReference type="AlphaFoldDB" id="H8GR56"/>
<dbReference type="PANTHER" id="PTHR33336:SF1">
    <property type="entry name" value="(4S)-4-HYDROXY-5-PHOSPHONOOXYPENTANE-2,3-DIONE ISOMERASE"/>
    <property type="match status" value="1"/>
</dbReference>
<dbReference type="GO" id="GO:0005829">
    <property type="term" value="C:cytosol"/>
    <property type="evidence" value="ECO:0007669"/>
    <property type="project" value="TreeGrafter"/>
</dbReference>
<dbReference type="SUPFAM" id="SSF54909">
    <property type="entry name" value="Dimeric alpha+beta barrel"/>
    <property type="match status" value="1"/>
</dbReference>
<protein>
    <recommendedName>
        <fullName evidence="1">ABM domain-containing protein</fullName>
    </recommendedName>
</protein>
<dbReference type="PANTHER" id="PTHR33336">
    <property type="entry name" value="QUINOL MONOOXYGENASE YGIN-RELATED"/>
    <property type="match status" value="1"/>
</dbReference>
<evidence type="ECO:0000313" key="2">
    <source>
        <dbReference type="EMBL" id="EIC29883.1"/>
    </source>
</evidence>
<dbReference type="PROSITE" id="PS51725">
    <property type="entry name" value="ABM"/>
    <property type="match status" value="1"/>
</dbReference>
<gene>
    <name evidence="2" type="ORF">Metal_2129</name>
</gene>
<dbReference type="Pfam" id="PF03992">
    <property type="entry name" value="ABM"/>
    <property type="match status" value="1"/>
</dbReference>
<dbReference type="Gene3D" id="3.30.70.100">
    <property type="match status" value="1"/>
</dbReference>
<dbReference type="GO" id="GO:0016491">
    <property type="term" value="F:oxidoreductase activity"/>
    <property type="evidence" value="ECO:0007669"/>
    <property type="project" value="TreeGrafter"/>
</dbReference>
<proteinExistence type="predicted"/>
<dbReference type="RefSeq" id="WP_005372108.1">
    <property type="nucleotide sequence ID" value="NZ_CM001475.1"/>
</dbReference>
<name>H8GR56_METAL</name>
<dbReference type="InterPro" id="IPR007138">
    <property type="entry name" value="ABM_dom"/>
</dbReference>
<dbReference type="Proteomes" id="UP000005090">
    <property type="component" value="Chromosome"/>
</dbReference>
<dbReference type="InterPro" id="IPR050744">
    <property type="entry name" value="AI-2_Isomerase_LsrG"/>
</dbReference>
<feature type="domain" description="ABM" evidence="1">
    <location>
        <begin position="2"/>
        <end position="90"/>
    </location>
</feature>
<dbReference type="eggNOG" id="COG1359">
    <property type="taxonomic scope" value="Bacteria"/>
</dbReference>
<reference evidence="2 3" key="1">
    <citation type="journal article" date="2013" name="Genome Announc.">
        <title>Genome Sequence of the Obligate Gammaproteobacterial Methanotroph Methylomicrobium album Strain BG8.</title>
        <authorList>
            <person name="Kits K.D."/>
            <person name="Kalyuzhnaya M.G."/>
            <person name="Klotz M.G."/>
            <person name="Jetten M.S."/>
            <person name="Op den Camp H.J."/>
            <person name="Vuilleumier S."/>
            <person name="Bringel F."/>
            <person name="Dispirito A.A."/>
            <person name="Murrell J.C."/>
            <person name="Bruce D."/>
            <person name="Cheng J.F."/>
            <person name="Copeland A."/>
            <person name="Goodwin L."/>
            <person name="Hauser L."/>
            <person name="Lajus A."/>
            <person name="Land M.L."/>
            <person name="Lapidus A."/>
            <person name="Lucas S."/>
            <person name="Medigue C."/>
            <person name="Pitluck S."/>
            <person name="Woyke T."/>
            <person name="Zeytun A."/>
            <person name="Stein L.Y."/>
        </authorList>
    </citation>
    <scope>NUCLEOTIDE SEQUENCE [LARGE SCALE GENOMIC DNA]</scope>
    <source>
        <strain evidence="2 3">BG8</strain>
    </source>
</reference>
<dbReference type="STRING" id="686340.Metal_2129"/>
<dbReference type="InterPro" id="IPR011008">
    <property type="entry name" value="Dimeric_a/b-barrel"/>
</dbReference>
<accession>H8GR56</accession>
<organism evidence="2 3">
    <name type="scientific">Methylomicrobium album BG8</name>
    <dbReference type="NCBI Taxonomy" id="686340"/>
    <lineage>
        <taxon>Bacteria</taxon>
        <taxon>Pseudomonadati</taxon>
        <taxon>Pseudomonadota</taxon>
        <taxon>Gammaproteobacteria</taxon>
        <taxon>Methylococcales</taxon>
        <taxon>Methylococcaceae</taxon>
        <taxon>Methylomicrobium</taxon>
    </lineage>
</organism>
<dbReference type="EMBL" id="CM001475">
    <property type="protein sequence ID" value="EIC29883.1"/>
    <property type="molecule type" value="Genomic_DNA"/>
</dbReference>
<keyword evidence="3" id="KW-1185">Reference proteome</keyword>
<evidence type="ECO:0000313" key="3">
    <source>
        <dbReference type="Proteomes" id="UP000005090"/>
    </source>
</evidence>
<dbReference type="HOGENOM" id="CLU_131496_3_0_6"/>
<sequence>MHVTLVHVQVKPDRIDDFIAAIRLNHEASIREPGNRRFDVLQSPEDPAQFILYEAYAAAEDAAAHKETAHYLAWRDMVADWMAEPRQGVRYHGLFPKG</sequence>